<proteinExistence type="predicted"/>
<feature type="compositionally biased region" description="Polar residues" evidence="1">
    <location>
        <begin position="552"/>
        <end position="592"/>
    </location>
</feature>
<reference evidence="2 3" key="1">
    <citation type="submission" date="2020-06" db="EMBL/GenBank/DDBJ databases">
        <authorList>
            <person name="Li R."/>
            <person name="Bekaert M."/>
        </authorList>
    </citation>
    <scope>NUCLEOTIDE SEQUENCE [LARGE SCALE GENOMIC DNA]</scope>
    <source>
        <strain evidence="3">wild</strain>
    </source>
</reference>
<feature type="compositionally biased region" description="Basic and acidic residues" evidence="1">
    <location>
        <begin position="768"/>
        <end position="780"/>
    </location>
</feature>
<evidence type="ECO:0000313" key="3">
    <source>
        <dbReference type="Proteomes" id="UP000507470"/>
    </source>
</evidence>
<feature type="compositionally biased region" description="Basic and acidic residues" evidence="1">
    <location>
        <begin position="789"/>
        <end position="811"/>
    </location>
</feature>
<dbReference type="EMBL" id="CACVKT020000785">
    <property type="protein sequence ID" value="CAC5363116.1"/>
    <property type="molecule type" value="Genomic_DNA"/>
</dbReference>
<name>A0A6J8A928_MYTCO</name>
<organism evidence="2 3">
    <name type="scientific">Mytilus coruscus</name>
    <name type="common">Sea mussel</name>
    <dbReference type="NCBI Taxonomy" id="42192"/>
    <lineage>
        <taxon>Eukaryota</taxon>
        <taxon>Metazoa</taxon>
        <taxon>Spiralia</taxon>
        <taxon>Lophotrochozoa</taxon>
        <taxon>Mollusca</taxon>
        <taxon>Bivalvia</taxon>
        <taxon>Autobranchia</taxon>
        <taxon>Pteriomorphia</taxon>
        <taxon>Mytilida</taxon>
        <taxon>Mytiloidea</taxon>
        <taxon>Mytilidae</taxon>
        <taxon>Mytilinae</taxon>
        <taxon>Mytilus</taxon>
    </lineage>
</organism>
<dbReference type="OrthoDB" id="6135086at2759"/>
<feature type="region of interest" description="Disordered" evidence="1">
    <location>
        <begin position="697"/>
        <end position="736"/>
    </location>
</feature>
<feature type="compositionally biased region" description="Basic residues" evidence="1">
    <location>
        <begin position="878"/>
        <end position="892"/>
    </location>
</feature>
<evidence type="ECO:0000256" key="1">
    <source>
        <dbReference type="SAM" id="MobiDB-lite"/>
    </source>
</evidence>
<accession>A0A6J8A928</accession>
<feature type="region of interest" description="Disordered" evidence="1">
    <location>
        <begin position="768"/>
        <end position="892"/>
    </location>
</feature>
<feature type="compositionally biased region" description="Polar residues" evidence="1">
    <location>
        <begin position="665"/>
        <end position="678"/>
    </location>
</feature>
<protein>
    <submittedName>
        <fullName evidence="2">Uncharacterized protein</fullName>
    </submittedName>
</protein>
<sequence>MIKAKQTDMKGETITIISEVDVQIEGERFVVKTKLHESEKSDTGIKTETSDTLSHNKESKVSKEPVGQEKDKQKYAAVLGLVQSEESNITGEGMENGEKDLKIFETKQNLQKLEDGASDQKLEETEKLTSVTTQSETFETSSSLTQSVITLVNDVSESEVQKQVEMLAKEVENEIPVEMPANGLEKIDEKDKTANEKESIEEKSFPLTLTDSIFSLVQETRGENTQEKLESLVKGMTKTIETNESCIVTCQDTLTVQADYKMQTESIETDEGEDNKTKFAISKEAADDTKAAVAEDTITKDIAKKSIGHTKSILDNINRTDENKDTSDVIKTIEGVRKTLMDITKTVEDDRITIKDITKKVTNETLKTDNDTTIETGNVRTEQHEYKTIADVIETMADVKNTLKDITKTVEDDTKTIADLTKSVQGDIEKEADNTALIDNTKTEGAEAKITTDETSISTENIQSEVIQTDIKTIEKGLKDLITEMAAKEKICTDNIGVKSDYSNIPTNSDEIGEQVRRSPLGIIGSLSPTMVRSCEFLSKDGNLSEADSLENLSVKSDGGSRSNSKSQRKTVGSRIQQPKSYSRSYETPNKSSFKEKNWHGTTTPGRYGNSRHDSCKQPVHGWYDHSYGSPRQYGQYHSYSESHDKSNRGRGSYGNTPRAPYRKQNYNTPDRFQQTNTSSYKSHSYKESHYVKEHYGKTTDKFTHEGKQARSLESDKHGSNYKSSDVRKSEMGGGIEKKIDKEKDYIITGKPKIIDTKYKSCDSRQKIENKEEHYSKLSDKVSGAKSVNHKETQGFTSKKETPLPKSEDIPSKALESSGNKMKCSSEQVMHTNTTGKPAEQKPDLSEDTSKKATDSTKEGSHHQAQGTSKGATNSQKQKQKKKRRSNAKYKW</sequence>
<dbReference type="Proteomes" id="UP000507470">
    <property type="component" value="Unassembled WGS sequence"/>
</dbReference>
<feature type="compositionally biased region" description="Basic and acidic residues" evidence="1">
    <location>
        <begin position="839"/>
        <end position="862"/>
    </location>
</feature>
<gene>
    <name evidence="2" type="ORF">MCOR_4657</name>
</gene>
<dbReference type="AlphaFoldDB" id="A0A6J8A928"/>
<feature type="compositionally biased region" description="Polar residues" evidence="1">
    <location>
        <begin position="863"/>
        <end position="875"/>
    </location>
</feature>
<feature type="region of interest" description="Disordered" evidence="1">
    <location>
        <begin position="552"/>
        <end position="613"/>
    </location>
</feature>
<evidence type="ECO:0000313" key="2">
    <source>
        <dbReference type="EMBL" id="CAC5363116.1"/>
    </source>
</evidence>
<feature type="region of interest" description="Disordered" evidence="1">
    <location>
        <begin position="634"/>
        <end position="685"/>
    </location>
</feature>
<feature type="compositionally biased region" description="Polar residues" evidence="1">
    <location>
        <begin position="815"/>
        <end position="836"/>
    </location>
</feature>
<feature type="region of interest" description="Disordered" evidence="1">
    <location>
        <begin position="34"/>
        <end position="72"/>
    </location>
</feature>
<keyword evidence="3" id="KW-1185">Reference proteome</keyword>